<gene>
    <name evidence="10" type="ORF">DDZ13_09355</name>
</gene>
<evidence type="ECO:0000313" key="10">
    <source>
        <dbReference type="EMBL" id="PXA03840.1"/>
    </source>
</evidence>
<dbReference type="Pfam" id="PF00370">
    <property type="entry name" value="FGGY_N"/>
    <property type="match status" value="1"/>
</dbReference>
<reference evidence="10 11" key="1">
    <citation type="submission" date="2018-05" db="EMBL/GenBank/DDBJ databases">
        <title>Coraliomargarita sinensis sp. nov., isolated from a marine solar saltern.</title>
        <authorList>
            <person name="Zhou L.Y."/>
        </authorList>
    </citation>
    <scope>NUCLEOTIDE SEQUENCE [LARGE SCALE GENOMIC DNA]</scope>
    <source>
        <strain evidence="10 11">WN38</strain>
    </source>
</reference>
<dbReference type="InterPro" id="IPR018485">
    <property type="entry name" value="FGGY_C"/>
</dbReference>
<name>A0A317ZEX6_9BACT</name>
<evidence type="ECO:0000256" key="7">
    <source>
        <dbReference type="ARBA" id="ARBA00023308"/>
    </source>
</evidence>
<organism evidence="10 11">
    <name type="scientific">Coraliomargarita sinensis</name>
    <dbReference type="NCBI Taxonomy" id="2174842"/>
    <lineage>
        <taxon>Bacteria</taxon>
        <taxon>Pseudomonadati</taxon>
        <taxon>Verrucomicrobiota</taxon>
        <taxon>Opitutia</taxon>
        <taxon>Puniceicoccales</taxon>
        <taxon>Coraliomargaritaceae</taxon>
        <taxon>Coraliomargarita</taxon>
    </lineage>
</organism>
<proteinExistence type="inferred from homology"/>
<dbReference type="PIRSF" id="PIRSF000538">
    <property type="entry name" value="GlpK"/>
    <property type="match status" value="1"/>
</dbReference>
<evidence type="ECO:0000313" key="11">
    <source>
        <dbReference type="Proteomes" id="UP000247099"/>
    </source>
</evidence>
<dbReference type="GO" id="GO:0005829">
    <property type="term" value="C:cytosol"/>
    <property type="evidence" value="ECO:0007669"/>
    <property type="project" value="TreeGrafter"/>
</dbReference>
<keyword evidence="6" id="KW-1015">Disulfide bond</keyword>
<comment type="caution">
    <text evidence="10">The sequence shown here is derived from an EMBL/GenBank/DDBJ whole genome shotgun (WGS) entry which is preliminary data.</text>
</comment>
<evidence type="ECO:0000256" key="5">
    <source>
        <dbReference type="ARBA" id="ARBA00022840"/>
    </source>
</evidence>
<keyword evidence="4 10" id="KW-0418">Kinase</keyword>
<evidence type="ECO:0000259" key="8">
    <source>
        <dbReference type="Pfam" id="PF00370"/>
    </source>
</evidence>
<dbReference type="EMBL" id="QHJQ01000006">
    <property type="protein sequence ID" value="PXA03840.1"/>
    <property type="molecule type" value="Genomic_DNA"/>
</dbReference>
<evidence type="ECO:0000256" key="6">
    <source>
        <dbReference type="ARBA" id="ARBA00023157"/>
    </source>
</evidence>
<dbReference type="Gene3D" id="3.30.420.40">
    <property type="match status" value="2"/>
</dbReference>
<keyword evidence="5" id="KW-0067">ATP-binding</keyword>
<keyword evidence="7" id="KW-0684">Rhamnose metabolism</keyword>
<protein>
    <submittedName>
        <fullName evidence="10">Rhamnulokinase</fullName>
    </submittedName>
</protein>
<dbReference type="GO" id="GO:0004370">
    <property type="term" value="F:glycerol kinase activity"/>
    <property type="evidence" value="ECO:0007669"/>
    <property type="project" value="TreeGrafter"/>
</dbReference>
<keyword evidence="11" id="KW-1185">Reference proteome</keyword>
<evidence type="ECO:0000256" key="4">
    <source>
        <dbReference type="ARBA" id="ARBA00022777"/>
    </source>
</evidence>
<dbReference type="OrthoDB" id="9761504at2"/>
<evidence type="ECO:0000259" key="9">
    <source>
        <dbReference type="Pfam" id="PF02782"/>
    </source>
</evidence>
<feature type="domain" description="Carbohydrate kinase FGGY C-terminal" evidence="9">
    <location>
        <begin position="258"/>
        <end position="448"/>
    </location>
</feature>
<dbReference type="CDD" id="cd07771">
    <property type="entry name" value="ASKHA_NBD_FGGY_RhaB-like"/>
    <property type="match status" value="1"/>
</dbReference>
<feature type="domain" description="Carbohydrate kinase FGGY N-terminal" evidence="8">
    <location>
        <begin position="6"/>
        <end position="247"/>
    </location>
</feature>
<dbReference type="InParanoid" id="A0A317ZEX6"/>
<dbReference type="InterPro" id="IPR000577">
    <property type="entry name" value="Carb_kinase_FGGY"/>
</dbReference>
<accession>A0A317ZEX6</accession>
<keyword evidence="3" id="KW-0547">Nucleotide-binding</keyword>
<dbReference type="AlphaFoldDB" id="A0A317ZEX6"/>
<dbReference type="InterPro" id="IPR043129">
    <property type="entry name" value="ATPase_NBD"/>
</dbReference>
<dbReference type="InterPro" id="IPR018484">
    <property type="entry name" value="FGGY_N"/>
</dbReference>
<dbReference type="GO" id="GO:0005524">
    <property type="term" value="F:ATP binding"/>
    <property type="evidence" value="ECO:0007669"/>
    <property type="project" value="UniProtKB-KW"/>
</dbReference>
<dbReference type="FunCoup" id="A0A317ZEX6">
    <property type="interactions" value="67"/>
</dbReference>
<dbReference type="InterPro" id="IPR013449">
    <property type="entry name" value="Rhamnulokinase"/>
</dbReference>
<dbReference type="Proteomes" id="UP000247099">
    <property type="component" value="Unassembled WGS sequence"/>
</dbReference>
<comment type="similarity">
    <text evidence="1">Belongs to the FGGY kinase family.</text>
</comment>
<dbReference type="PANTHER" id="PTHR10196:SF93">
    <property type="entry name" value="L-RHAMNULOKINASE"/>
    <property type="match status" value="1"/>
</dbReference>
<dbReference type="Pfam" id="PF02782">
    <property type="entry name" value="FGGY_C"/>
    <property type="match status" value="1"/>
</dbReference>
<dbReference type="RefSeq" id="WP_110131196.1">
    <property type="nucleotide sequence ID" value="NZ_QHJQ01000006.1"/>
</dbReference>
<keyword evidence="2" id="KW-0808">Transferase</keyword>
<dbReference type="GO" id="GO:0008993">
    <property type="term" value="F:rhamnulokinase activity"/>
    <property type="evidence" value="ECO:0007669"/>
    <property type="project" value="InterPro"/>
</dbReference>
<dbReference type="GO" id="GO:0006071">
    <property type="term" value="P:glycerol metabolic process"/>
    <property type="evidence" value="ECO:0007669"/>
    <property type="project" value="TreeGrafter"/>
</dbReference>
<dbReference type="SUPFAM" id="SSF53067">
    <property type="entry name" value="Actin-like ATPase domain"/>
    <property type="match status" value="2"/>
</dbReference>
<evidence type="ECO:0000256" key="1">
    <source>
        <dbReference type="ARBA" id="ARBA00009156"/>
    </source>
</evidence>
<dbReference type="PANTHER" id="PTHR10196">
    <property type="entry name" value="SUGAR KINASE"/>
    <property type="match status" value="1"/>
</dbReference>
<dbReference type="GO" id="GO:0019301">
    <property type="term" value="P:rhamnose catabolic process"/>
    <property type="evidence" value="ECO:0007669"/>
    <property type="project" value="InterPro"/>
</dbReference>
<evidence type="ECO:0000256" key="2">
    <source>
        <dbReference type="ARBA" id="ARBA00022679"/>
    </source>
</evidence>
<sequence length="503" mass="55717">MSQNKVYLAVDLGAGSGRVLAGEFDGKHIELHELNRFENIGLELPSGSHCNVPALYQNILDGLRIAADRYGDAVISLGIDTWGVDYGLLDKDGRLLGIPYFYRDSRTQSMMEKAEQIVPKEKIYEATGIQFMFFNSLYQLLSEVEGRNSGLQVAEDLLFIPDLLGYWLTGKKVQERSIASTSQLYNPRKNDWDYELIEKFGLPKHLFKKLSDPGHVLGGLSEKVARRTGLNGTKVITVAGHDTASAVAAVPSQSATPAYLSSGTWSLLGLELPEPVINEQSLADGFTNEIGVGNTIRFLKNICGLWLIQQSRRYWRAAGEDIAYSKMAAFAAEAEPFRSFIDPDSPLFVEEGHMPEKIQQYCKKTGQAVPETKGQIIRCIYESLALRYAEVWQKLLEYTETPPKTLHIVGGGCQDKLLNQFTANALGMQVAACPVEATSLGNILVQMMNDGAIKDLQEGREIVLNSSLVERYEPEAQEAWAAQRDRFADVISGTARSETDFSI</sequence>
<evidence type="ECO:0000256" key="3">
    <source>
        <dbReference type="ARBA" id="ARBA00022741"/>
    </source>
</evidence>